<dbReference type="AlphaFoldDB" id="A0A0L8GLS0"/>
<evidence type="ECO:0000259" key="2">
    <source>
        <dbReference type="Pfam" id="PF01826"/>
    </source>
</evidence>
<gene>
    <name evidence="3" type="ORF">OCBIM_22031672mg</name>
</gene>
<organism evidence="3">
    <name type="scientific">Octopus bimaculoides</name>
    <name type="common">California two-spotted octopus</name>
    <dbReference type="NCBI Taxonomy" id="37653"/>
    <lineage>
        <taxon>Eukaryota</taxon>
        <taxon>Metazoa</taxon>
        <taxon>Spiralia</taxon>
        <taxon>Lophotrochozoa</taxon>
        <taxon>Mollusca</taxon>
        <taxon>Cephalopoda</taxon>
        <taxon>Coleoidea</taxon>
        <taxon>Octopodiformes</taxon>
        <taxon>Octopoda</taxon>
        <taxon>Incirrata</taxon>
        <taxon>Octopodidae</taxon>
        <taxon>Octopus</taxon>
    </lineage>
</organism>
<dbReference type="CDD" id="cd19941">
    <property type="entry name" value="TIL"/>
    <property type="match status" value="1"/>
</dbReference>
<dbReference type="EMBL" id="KQ421308">
    <property type="protein sequence ID" value="KOF77779.1"/>
    <property type="molecule type" value="Genomic_DNA"/>
</dbReference>
<dbReference type="InterPro" id="IPR002919">
    <property type="entry name" value="TIL_dom"/>
</dbReference>
<keyword evidence="1" id="KW-1015">Disulfide bond</keyword>
<dbReference type="InterPro" id="IPR036084">
    <property type="entry name" value="Ser_inhib-like_sf"/>
</dbReference>
<sequence>MLQLGRENLLKYYTMCNTVMCRETGDMEQWKNDACDVIDALAHECEIIGIKVSWREVTKCYKKCPENMTFKHNVSLCRITCDNYNTKIKCPTDETESRCDCRDGYVLSKETCVPVQECGCIYQDYFLEVGQTVTLFGCHMMAVCVRDKFGWSN</sequence>
<dbReference type="SUPFAM" id="SSF57567">
    <property type="entry name" value="Serine protease inhibitors"/>
    <property type="match status" value="1"/>
</dbReference>
<name>A0A0L8GLS0_OCTBM</name>
<reference evidence="3" key="1">
    <citation type="submission" date="2015-07" db="EMBL/GenBank/DDBJ databases">
        <title>MeaNS - Measles Nucleotide Surveillance Program.</title>
        <authorList>
            <person name="Tran T."/>
            <person name="Druce J."/>
        </authorList>
    </citation>
    <scope>NUCLEOTIDE SEQUENCE</scope>
    <source>
        <strain evidence="3">UCB-OBI-ISO-001</strain>
        <tissue evidence="3">Gonad</tissue>
    </source>
</reference>
<proteinExistence type="predicted"/>
<accession>A0A0L8GLS0</accession>
<dbReference type="STRING" id="37653.A0A0L8GLS0"/>
<dbReference type="OrthoDB" id="6141664at2759"/>
<feature type="domain" description="TIL" evidence="2">
    <location>
        <begin position="64"/>
        <end position="118"/>
    </location>
</feature>
<feature type="non-terminal residue" evidence="3">
    <location>
        <position position="153"/>
    </location>
</feature>
<protein>
    <recommendedName>
        <fullName evidence="2">TIL domain-containing protein</fullName>
    </recommendedName>
</protein>
<dbReference type="InterPro" id="IPR050780">
    <property type="entry name" value="Mucin_vWF_Thrombospondin_sf"/>
</dbReference>
<dbReference type="PANTHER" id="PTHR11339">
    <property type="entry name" value="EXTRACELLULAR MATRIX GLYCOPROTEIN RELATED"/>
    <property type="match status" value="1"/>
</dbReference>
<evidence type="ECO:0000313" key="3">
    <source>
        <dbReference type="EMBL" id="KOF77779.1"/>
    </source>
</evidence>
<evidence type="ECO:0000256" key="1">
    <source>
        <dbReference type="ARBA" id="ARBA00023157"/>
    </source>
</evidence>
<dbReference type="Gene3D" id="2.10.25.10">
    <property type="entry name" value="Laminin"/>
    <property type="match status" value="1"/>
</dbReference>
<dbReference type="Pfam" id="PF01826">
    <property type="entry name" value="TIL"/>
    <property type="match status" value="1"/>
</dbReference>